<feature type="domain" description="Cytidylate kinase" evidence="9">
    <location>
        <begin position="5"/>
        <end position="209"/>
    </location>
</feature>
<evidence type="ECO:0000256" key="4">
    <source>
        <dbReference type="ARBA" id="ARBA00022741"/>
    </source>
</evidence>
<keyword evidence="11" id="KW-1185">Reference proteome</keyword>
<comment type="caution">
    <text evidence="10">The sequence shown here is derived from an EMBL/GenBank/DDBJ whole genome shotgun (WGS) entry which is preliminary data.</text>
</comment>
<keyword evidence="6" id="KW-0067">ATP-binding</keyword>
<evidence type="ECO:0000256" key="1">
    <source>
        <dbReference type="ARBA" id="ARBA00009427"/>
    </source>
</evidence>
<keyword evidence="4" id="KW-0547">Nucleotide-binding</keyword>
<dbReference type="VEuPathDB" id="MicrosporidiaDB:EHP00_348"/>
<organism evidence="10 11">
    <name type="scientific">Ecytonucleospora hepatopenaei</name>
    <dbReference type="NCBI Taxonomy" id="646526"/>
    <lineage>
        <taxon>Eukaryota</taxon>
        <taxon>Fungi</taxon>
        <taxon>Fungi incertae sedis</taxon>
        <taxon>Microsporidia</taxon>
        <taxon>Enterocytozoonidae</taxon>
        <taxon>Ecytonucleospora</taxon>
    </lineage>
</organism>
<dbReference type="InterPro" id="IPR027417">
    <property type="entry name" value="P-loop_NTPase"/>
</dbReference>
<dbReference type="NCBIfam" id="TIGR00017">
    <property type="entry name" value="cmk"/>
    <property type="match status" value="1"/>
</dbReference>
<dbReference type="GO" id="GO:0005524">
    <property type="term" value="F:ATP binding"/>
    <property type="evidence" value="ECO:0007669"/>
    <property type="project" value="UniProtKB-KW"/>
</dbReference>
<dbReference type="OrthoDB" id="10263145at2759"/>
<dbReference type="SUPFAM" id="SSF52540">
    <property type="entry name" value="P-loop containing nucleoside triphosphate hydrolases"/>
    <property type="match status" value="1"/>
</dbReference>
<dbReference type="EC" id="2.7.4.25" evidence="2"/>
<evidence type="ECO:0000313" key="11">
    <source>
        <dbReference type="Proteomes" id="UP000192758"/>
    </source>
</evidence>
<dbReference type="CDD" id="cd02020">
    <property type="entry name" value="CMPK"/>
    <property type="match status" value="1"/>
</dbReference>
<evidence type="ECO:0000256" key="2">
    <source>
        <dbReference type="ARBA" id="ARBA00012906"/>
    </source>
</evidence>
<dbReference type="Pfam" id="PF02224">
    <property type="entry name" value="Cytidylate_kin"/>
    <property type="match status" value="1"/>
</dbReference>
<dbReference type="InterPro" id="IPR011994">
    <property type="entry name" value="Cytidylate_kinase_dom"/>
</dbReference>
<proteinExistence type="inferred from homology"/>
<evidence type="ECO:0000313" key="10">
    <source>
        <dbReference type="EMBL" id="OQS53424.1"/>
    </source>
</evidence>
<dbReference type="HAMAP" id="MF_00238">
    <property type="entry name" value="Cytidyl_kinase_type1"/>
    <property type="match status" value="1"/>
</dbReference>
<comment type="catalytic activity">
    <reaction evidence="7">
        <text>dCMP + ATP = dCDP + ADP</text>
        <dbReference type="Rhea" id="RHEA:25094"/>
        <dbReference type="ChEBI" id="CHEBI:30616"/>
        <dbReference type="ChEBI" id="CHEBI:57566"/>
        <dbReference type="ChEBI" id="CHEBI:58593"/>
        <dbReference type="ChEBI" id="CHEBI:456216"/>
        <dbReference type="EC" id="2.7.4.25"/>
    </reaction>
</comment>
<dbReference type="Gene3D" id="3.40.50.300">
    <property type="entry name" value="P-loop containing nucleotide triphosphate hydrolases"/>
    <property type="match status" value="1"/>
</dbReference>
<evidence type="ECO:0000256" key="8">
    <source>
        <dbReference type="ARBA" id="ARBA00048478"/>
    </source>
</evidence>
<evidence type="ECO:0000256" key="5">
    <source>
        <dbReference type="ARBA" id="ARBA00022777"/>
    </source>
</evidence>
<evidence type="ECO:0000259" key="9">
    <source>
        <dbReference type="Pfam" id="PF02224"/>
    </source>
</evidence>
<dbReference type="EMBL" id="MNPJ01000035">
    <property type="protein sequence ID" value="OQS53424.1"/>
    <property type="molecule type" value="Genomic_DNA"/>
</dbReference>
<keyword evidence="5" id="KW-0418">Kinase</keyword>
<accession>A0A1W0E2G5</accession>
<evidence type="ECO:0000256" key="6">
    <source>
        <dbReference type="ARBA" id="ARBA00022840"/>
    </source>
</evidence>
<dbReference type="GO" id="GO:0036431">
    <property type="term" value="F:dCMP kinase activity"/>
    <property type="evidence" value="ECO:0007669"/>
    <property type="project" value="InterPro"/>
</dbReference>
<dbReference type="Proteomes" id="UP000192758">
    <property type="component" value="Unassembled WGS sequence"/>
</dbReference>
<evidence type="ECO:0000256" key="3">
    <source>
        <dbReference type="ARBA" id="ARBA00022679"/>
    </source>
</evidence>
<dbReference type="AlphaFoldDB" id="A0A1W0E2G5"/>
<reference evidence="10 11" key="1">
    <citation type="journal article" date="2017" name="Environ. Microbiol.">
        <title>Decay of the glycolytic pathway and adaptation to intranuclear parasitism within Enterocytozoonidae microsporidia.</title>
        <authorList>
            <person name="Wiredu Boakye D."/>
            <person name="Jaroenlak P."/>
            <person name="Prachumwat A."/>
            <person name="Williams T.A."/>
            <person name="Bateman K.S."/>
            <person name="Itsathitphaisarn O."/>
            <person name="Sritunyalucksana K."/>
            <person name="Paszkiewicz K.H."/>
            <person name="Moore K.A."/>
            <person name="Stentiford G.D."/>
            <person name="Williams B.A."/>
        </authorList>
    </citation>
    <scope>NUCLEOTIDE SEQUENCE [LARGE SCALE GENOMIC DNA]</scope>
    <source>
        <strain evidence="10 11">TH1</strain>
    </source>
</reference>
<gene>
    <name evidence="10" type="primary">cytidylate</name>
    <name evidence="10" type="ORF">EHP00_348</name>
</gene>
<comment type="catalytic activity">
    <reaction evidence="8">
        <text>CMP + ATP = CDP + ADP</text>
        <dbReference type="Rhea" id="RHEA:11600"/>
        <dbReference type="ChEBI" id="CHEBI:30616"/>
        <dbReference type="ChEBI" id="CHEBI:58069"/>
        <dbReference type="ChEBI" id="CHEBI:60377"/>
        <dbReference type="ChEBI" id="CHEBI:456216"/>
        <dbReference type="EC" id="2.7.4.25"/>
    </reaction>
</comment>
<dbReference type="GO" id="GO:0006139">
    <property type="term" value="P:nucleobase-containing compound metabolic process"/>
    <property type="evidence" value="ECO:0007669"/>
    <property type="project" value="InterPro"/>
</dbReference>
<keyword evidence="3" id="KW-0808">Transferase</keyword>
<sequence length="218" mass="25144">MLIQIAIDGPCASGKSTITALIAEKYGFCRVDSGLFYRGITVVMLENNCVKREEIILFLPKLRFKLFKNRLFNNGKDISEACRNKIVDKNVSFYASILEVRKYVNKVIEDHARMSEKSLIIDGRDIGSVVLPNADLKFYLTASSKTRAERRVREREGCSLEETLKFIEDRDFKDINRKYDPLVCVKDAIIIKNDFLSLEETLKEFCKHIDNFIKKKSV</sequence>
<dbReference type="STRING" id="646526.A0A1W0E2G5"/>
<evidence type="ECO:0000256" key="7">
    <source>
        <dbReference type="ARBA" id="ARBA00047615"/>
    </source>
</evidence>
<protein>
    <recommendedName>
        <fullName evidence="2">(d)CMP kinase</fullName>
        <ecNumber evidence="2">2.7.4.25</ecNumber>
    </recommendedName>
</protein>
<name>A0A1W0E2G5_9MICR</name>
<comment type="similarity">
    <text evidence="1">Belongs to the cytidylate kinase family. Type 1 subfamily.</text>
</comment>
<dbReference type="InterPro" id="IPR003136">
    <property type="entry name" value="Cytidylate_kin"/>
</dbReference>